<dbReference type="Gene3D" id="3.90.70.80">
    <property type="match status" value="1"/>
</dbReference>
<dbReference type="Pfam" id="PF08719">
    <property type="entry name" value="NADAR"/>
    <property type="match status" value="1"/>
</dbReference>
<dbReference type="AlphaFoldDB" id="A0A6C0EQM0"/>
<proteinExistence type="predicted"/>
<accession>A0A6C0EQM0</accession>
<feature type="region of interest" description="Disordered" evidence="1">
    <location>
        <begin position="122"/>
        <end position="149"/>
    </location>
</feature>
<feature type="compositionally biased region" description="Acidic residues" evidence="1">
    <location>
        <begin position="136"/>
        <end position="149"/>
    </location>
</feature>
<feature type="domain" description="NADAR" evidence="2">
    <location>
        <begin position="534"/>
        <end position="661"/>
    </location>
</feature>
<reference evidence="3" key="1">
    <citation type="journal article" date="2020" name="Nature">
        <title>Giant virus diversity and host interactions through global metagenomics.</title>
        <authorList>
            <person name="Schulz F."/>
            <person name="Roux S."/>
            <person name="Paez-Espino D."/>
            <person name="Jungbluth S."/>
            <person name="Walsh D.A."/>
            <person name="Denef V.J."/>
            <person name="McMahon K.D."/>
            <person name="Konstantinidis K.T."/>
            <person name="Eloe-Fadrosh E.A."/>
            <person name="Kyrpides N.C."/>
            <person name="Woyke T."/>
        </authorList>
    </citation>
    <scope>NUCLEOTIDE SEQUENCE</scope>
    <source>
        <strain evidence="3">GVMAG-M-3300009155-2</strain>
    </source>
</reference>
<evidence type="ECO:0000256" key="1">
    <source>
        <dbReference type="SAM" id="MobiDB-lite"/>
    </source>
</evidence>
<dbReference type="SUPFAM" id="SSF143990">
    <property type="entry name" value="YbiA-like"/>
    <property type="match status" value="1"/>
</dbReference>
<protein>
    <recommendedName>
        <fullName evidence="2">NADAR domain-containing protein</fullName>
    </recommendedName>
</protein>
<feature type="compositionally biased region" description="Basic and acidic residues" evidence="1">
    <location>
        <begin position="122"/>
        <end position="135"/>
    </location>
</feature>
<dbReference type="InterPro" id="IPR012816">
    <property type="entry name" value="NADAR"/>
</dbReference>
<organism evidence="3">
    <name type="scientific">viral metagenome</name>
    <dbReference type="NCBI Taxonomy" id="1070528"/>
    <lineage>
        <taxon>unclassified sequences</taxon>
        <taxon>metagenomes</taxon>
        <taxon>organismal metagenomes</taxon>
    </lineage>
</organism>
<evidence type="ECO:0000259" key="2">
    <source>
        <dbReference type="Pfam" id="PF08719"/>
    </source>
</evidence>
<dbReference type="CDD" id="cd15457">
    <property type="entry name" value="NADAR"/>
    <property type="match status" value="1"/>
</dbReference>
<dbReference type="Gene3D" id="1.10.357.40">
    <property type="entry name" value="YbiA-like"/>
    <property type="match status" value="1"/>
</dbReference>
<sequence>MVLSKLNPDISYPELKSVDSGDLQLEANLYQLEIKDVDVIIAPGNVKNTFEDYNIFYFPIYLVKYNNKVIQIGVYEIKASNYINYLDENNNLDVEKLDEPLIYNFVTKDMLNKLRLEPDVPLKKTKSTKEEKEENNSENEEENDDAENEEYNEYYEIPEERKDIFILTQGVPIPPQLKEETQKDAKDYKEKYHESSQDNWIQKFMKNKNYSITDNEGGGDCLFATIRDAFSSIAQQTSVNKIRKKLSEEASDEVFREYKELYDSYNTSILSDTNKIKELEAEYILIKQKFGSLIDRNEQKLLSENAKKVKAQHDKLVEEKRVTTKMLKEYKFMKGIDTLDKFKQKIRKCEFWADTWAVSTLERILNIKFIMLSSEAYKEDDIKNVLQCGQLNDKVLENRGVFTPEFYIIEDYTGDHYKTVGYKKKLIFKFSEIPYDIKKMIADKCMEKNAGPFALIPDFQKFKAGLKKTTVTESQYEDLNEAKLRGLYDDDIVFLFYSKSNDKPLPGKGSGEKIPNDKLKEFSELATIPQWRRKLSNFWVSKDATGEIEPFTLDNHKWASVEHYYQGSKFKKTNPEFYLSFSLDSGTVLSKEPDMAKSAGGKSGKYKGELLRPIEVTIDPDFFGKRHTQEMYAAQYAKFTQNPGLKKLLLATNDAKLTHHSRGSPPIVFEDLMLIRDKIKRDEM</sequence>
<dbReference type="EMBL" id="MN738915">
    <property type="protein sequence ID" value="QHT31022.1"/>
    <property type="molecule type" value="Genomic_DNA"/>
</dbReference>
<name>A0A6C0EQM0_9ZZZZ</name>
<evidence type="ECO:0000313" key="3">
    <source>
        <dbReference type="EMBL" id="QHT31022.1"/>
    </source>
</evidence>
<dbReference type="InterPro" id="IPR037238">
    <property type="entry name" value="YbiA-like_sf"/>
</dbReference>